<dbReference type="Pfam" id="PF03571">
    <property type="entry name" value="Peptidase_M49"/>
    <property type="match status" value="1"/>
</dbReference>
<evidence type="ECO:0000313" key="5">
    <source>
        <dbReference type="Proteomes" id="UP000002432"/>
    </source>
</evidence>
<dbReference type="GO" id="GO:0008239">
    <property type="term" value="F:dipeptidyl-peptidase activity"/>
    <property type="evidence" value="ECO:0007669"/>
    <property type="project" value="TreeGrafter"/>
</dbReference>
<sequence>MKIVLISALLLSSSAWSFAQNVPAPGAPDDLKFQSPKFAKGSKAAKMQKSDSTPKSHIPDAAELRQMGARFAPTELKIDPSSLSPGDQKALAKLVEAAKVINDVFLTQYWKGNHALWTKLQADTTELGRERARYFWINKSPWSALDGLTAFLPDVPAKKLPGANFYPEDMTREEFEAWVKTLPEKDQESAKGFFTVIQRGADKKLTIVPFSEAYKADLTRCASLLKEAADLTDNASLKKFLNSRADAFASNDYYQSDMDWMDLDAPIDPTIGPYETYNDEIFGYKASYEAYITVRDDAETKKLSSFSAHLQEIENNLPLDPKYRNPKLGAAAPIRVVNEVFAAGDGDHGVQTAAYNLPNDDRVVAQKGSKRVMLKNVQAAKFNSVLIPISKQVLKADAQQYVDFDLFFTHILTHELCHGLGPHEITVNGKKTNPRIEIKELYSALEEAKADVTGLFALQYMLDHAKDMGLDSTLKIDNDSEKKLYTTYLASSFRTLRFGTHEAHGKGMAVQVSYLMKRGAFVANPDGTFSVDYKKIKDAVRDLDKIMLTLEAEGDYAGTKKLLDDYGTVPAEMQKAIAKMSSVPVDIEPLYVTAKALTK</sequence>
<dbReference type="InterPro" id="IPR039461">
    <property type="entry name" value="Peptidase_M49"/>
</dbReference>
<feature type="signal peptide" evidence="3">
    <location>
        <begin position="1"/>
        <end position="19"/>
    </location>
</feature>
<dbReference type="Proteomes" id="UP000002432">
    <property type="component" value="Chromosome"/>
</dbReference>
<dbReference type="KEGG" id="aba:Acid345_4226"/>
<dbReference type="PANTHER" id="PTHR23422">
    <property type="entry name" value="DIPEPTIDYL PEPTIDASE III-RELATED"/>
    <property type="match status" value="1"/>
</dbReference>
<evidence type="ECO:0000313" key="4">
    <source>
        <dbReference type="EMBL" id="ABF43226.1"/>
    </source>
</evidence>
<evidence type="ECO:0000256" key="1">
    <source>
        <dbReference type="ARBA" id="ARBA00022723"/>
    </source>
</evidence>
<dbReference type="AlphaFoldDB" id="Q1IIS4"/>
<evidence type="ECO:0000256" key="3">
    <source>
        <dbReference type="SAM" id="SignalP"/>
    </source>
</evidence>
<organism evidence="4 5">
    <name type="scientific">Koribacter versatilis (strain Ellin345)</name>
    <dbReference type="NCBI Taxonomy" id="204669"/>
    <lineage>
        <taxon>Bacteria</taxon>
        <taxon>Pseudomonadati</taxon>
        <taxon>Acidobacteriota</taxon>
        <taxon>Terriglobia</taxon>
        <taxon>Terriglobales</taxon>
        <taxon>Candidatus Korobacteraceae</taxon>
        <taxon>Candidatus Korobacter</taxon>
    </lineage>
</organism>
<dbReference type="GO" id="GO:0046872">
    <property type="term" value="F:metal ion binding"/>
    <property type="evidence" value="ECO:0007669"/>
    <property type="project" value="UniProtKB-KW"/>
</dbReference>
<feature type="chain" id="PRO_5004191224" evidence="3">
    <location>
        <begin position="20"/>
        <end position="599"/>
    </location>
</feature>
<dbReference type="STRING" id="204669.Acid345_4226"/>
<dbReference type="GO" id="GO:0005737">
    <property type="term" value="C:cytoplasm"/>
    <property type="evidence" value="ECO:0007669"/>
    <property type="project" value="TreeGrafter"/>
</dbReference>
<name>Q1IIS4_KORVE</name>
<dbReference type="EMBL" id="CP000360">
    <property type="protein sequence ID" value="ABF43226.1"/>
    <property type="molecule type" value="Genomic_DNA"/>
</dbReference>
<keyword evidence="5" id="KW-1185">Reference proteome</keyword>
<gene>
    <name evidence="4" type="ordered locus">Acid345_4226</name>
</gene>
<keyword evidence="2" id="KW-0378">Hydrolase</keyword>
<dbReference type="Gene3D" id="3.30.540.30">
    <property type="match status" value="1"/>
</dbReference>
<dbReference type="PANTHER" id="PTHR23422:SF9">
    <property type="entry name" value="ZN-DEPENDENT HYDROLASE"/>
    <property type="match status" value="1"/>
</dbReference>
<reference evidence="4 5" key="1">
    <citation type="journal article" date="2009" name="Appl. Environ. Microbiol.">
        <title>Three genomes from the phylum Acidobacteria provide insight into the lifestyles of these microorganisms in soils.</title>
        <authorList>
            <person name="Ward N.L."/>
            <person name="Challacombe J.F."/>
            <person name="Janssen P.H."/>
            <person name="Henrissat B."/>
            <person name="Coutinho P.M."/>
            <person name="Wu M."/>
            <person name="Xie G."/>
            <person name="Haft D.H."/>
            <person name="Sait M."/>
            <person name="Badger J."/>
            <person name="Barabote R.D."/>
            <person name="Bradley B."/>
            <person name="Brettin T.S."/>
            <person name="Brinkac L.M."/>
            <person name="Bruce D."/>
            <person name="Creasy T."/>
            <person name="Daugherty S.C."/>
            <person name="Davidsen T.M."/>
            <person name="DeBoy R.T."/>
            <person name="Detter J.C."/>
            <person name="Dodson R.J."/>
            <person name="Durkin A.S."/>
            <person name="Ganapathy A."/>
            <person name="Gwinn-Giglio M."/>
            <person name="Han C.S."/>
            <person name="Khouri H."/>
            <person name="Kiss H."/>
            <person name="Kothari S.P."/>
            <person name="Madupu R."/>
            <person name="Nelson K.E."/>
            <person name="Nelson W.C."/>
            <person name="Paulsen I."/>
            <person name="Penn K."/>
            <person name="Ren Q."/>
            <person name="Rosovitz M.J."/>
            <person name="Selengut J.D."/>
            <person name="Shrivastava S."/>
            <person name="Sullivan S.A."/>
            <person name="Tapia R."/>
            <person name="Thompson L.S."/>
            <person name="Watkins K.L."/>
            <person name="Yang Q."/>
            <person name="Yu C."/>
            <person name="Zafar N."/>
            <person name="Zhou L."/>
            <person name="Kuske C.R."/>
        </authorList>
    </citation>
    <scope>NUCLEOTIDE SEQUENCE [LARGE SCALE GENOMIC DNA]</scope>
    <source>
        <strain evidence="4 5">Ellin345</strain>
    </source>
</reference>
<dbReference type="RefSeq" id="WP_011525025.1">
    <property type="nucleotide sequence ID" value="NC_008009.1"/>
</dbReference>
<evidence type="ECO:0000256" key="2">
    <source>
        <dbReference type="ARBA" id="ARBA00022801"/>
    </source>
</evidence>
<accession>Q1IIS4</accession>
<dbReference type="HOGENOM" id="CLU_020444_0_0_0"/>
<protein>
    <submittedName>
        <fullName evidence="4">MutT/nudix family protein</fullName>
    </submittedName>
</protein>
<proteinExistence type="predicted"/>
<keyword evidence="3" id="KW-0732">Signal</keyword>
<dbReference type="EnsemblBacteria" id="ABF43226">
    <property type="protein sequence ID" value="ABF43226"/>
    <property type="gene ID" value="Acid345_4226"/>
</dbReference>
<dbReference type="eggNOG" id="COG0457">
    <property type="taxonomic scope" value="Bacteria"/>
</dbReference>
<keyword evidence="1" id="KW-0479">Metal-binding</keyword>